<gene>
    <name evidence="2" type="ORF">HUE58_02760</name>
</gene>
<dbReference type="InterPro" id="IPR019401">
    <property type="entry name" value="Znf_CHCC"/>
</dbReference>
<organism evidence="2 3">
    <name type="scientific">Candidatus Ruthia endofausta</name>
    <dbReference type="NCBI Taxonomy" id="2738852"/>
    <lineage>
        <taxon>Bacteria</taxon>
        <taxon>Pseudomonadati</taxon>
        <taxon>Pseudomonadota</taxon>
        <taxon>Gammaproteobacteria</taxon>
        <taxon>Candidatus Pseudothioglobaceae</taxon>
        <taxon>Candidatus Ruthturnera</taxon>
    </lineage>
</organism>
<dbReference type="Proteomes" id="UP000509429">
    <property type="component" value="Chromosome"/>
</dbReference>
<keyword evidence="2" id="KW-0479">Metal-binding</keyword>
<name>A0A6N0HP53_9GAMM</name>
<dbReference type="GO" id="GO:0008270">
    <property type="term" value="F:zinc ion binding"/>
    <property type="evidence" value="ECO:0007669"/>
    <property type="project" value="UniProtKB-KW"/>
</dbReference>
<feature type="domain" description="Zinc finger CHCC-type" evidence="1">
    <location>
        <begin position="31"/>
        <end position="55"/>
    </location>
</feature>
<dbReference type="RefSeq" id="WP_174605532.1">
    <property type="nucleotide sequence ID" value="NZ_CP054490.1"/>
</dbReference>
<reference evidence="2 3" key="1">
    <citation type="submission" date="2020-05" db="EMBL/GenBank/DDBJ databases">
        <title>Horizontal transmission and recombination maintain forever young bacterial symbiont genomes.</title>
        <authorList>
            <person name="Russell S.L."/>
            <person name="Pepper-Tunick E."/>
            <person name="Svedberg J."/>
            <person name="Byrne A."/>
            <person name="Ruelas Castillo J."/>
            <person name="Vollmers C."/>
            <person name="Beinart R.A."/>
            <person name="Corbett-Detig R."/>
        </authorList>
    </citation>
    <scope>NUCLEOTIDE SEQUENCE [LARGE SCALE GENOMIC DNA]</scope>
    <source>
        <strain evidence="2">JDF_Ridge</strain>
    </source>
</reference>
<keyword evidence="2" id="KW-0862">Zinc</keyword>
<accession>A0A6N0HP53</accession>
<dbReference type="Gene3D" id="2.60.260.40">
    <property type="entry name" value="q5lls5 like domains"/>
    <property type="match status" value="1"/>
</dbReference>
<proteinExistence type="predicted"/>
<keyword evidence="3" id="KW-1185">Reference proteome</keyword>
<evidence type="ECO:0000313" key="2">
    <source>
        <dbReference type="EMBL" id="QKQ24093.1"/>
    </source>
</evidence>
<protein>
    <submittedName>
        <fullName evidence="2">Zinc-finger domain-containing protein</fullName>
    </submittedName>
</protein>
<dbReference type="Pfam" id="PF10276">
    <property type="entry name" value="zf-CHCC"/>
    <property type="match status" value="1"/>
</dbReference>
<evidence type="ECO:0000259" key="1">
    <source>
        <dbReference type="Pfam" id="PF10276"/>
    </source>
</evidence>
<keyword evidence="2" id="KW-0863">Zinc-finger</keyword>
<evidence type="ECO:0000313" key="3">
    <source>
        <dbReference type="Proteomes" id="UP000509429"/>
    </source>
</evidence>
<sequence length="58" mass="6715">MIFKKKHVSFSVVEEKDLPFHCPPPEAQKWNMHPKVFLKFDKNGKASCPYCSASYELA</sequence>
<dbReference type="KEGG" id="reo:HUE58_02760"/>
<dbReference type="EMBL" id="CP054490">
    <property type="protein sequence ID" value="QKQ24093.1"/>
    <property type="molecule type" value="Genomic_DNA"/>
</dbReference>
<dbReference type="AlphaFoldDB" id="A0A6N0HP53"/>